<dbReference type="GO" id="GO:0032259">
    <property type="term" value="P:methylation"/>
    <property type="evidence" value="ECO:0007669"/>
    <property type="project" value="UniProtKB-KW"/>
</dbReference>
<reference evidence="9 10" key="1">
    <citation type="journal article" date="2019" name="Environ. Microbiol.">
        <title>Species interactions and distinct microbial communities in high Arctic permafrost affected cryosols are associated with the CH4 and CO2 gas fluxes.</title>
        <authorList>
            <person name="Altshuler I."/>
            <person name="Hamel J."/>
            <person name="Turney S."/>
            <person name="Magnuson E."/>
            <person name="Levesque R."/>
            <person name="Greer C."/>
            <person name="Whyte L.G."/>
        </authorList>
    </citation>
    <scope>NUCLEOTIDE SEQUENCE [LARGE SCALE GENOMIC DNA]</scope>
    <source>
        <strain evidence="9 10">OWC5</strain>
    </source>
</reference>
<dbReference type="NCBIfam" id="TIGR00675">
    <property type="entry name" value="dcm"/>
    <property type="match status" value="1"/>
</dbReference>
<dbReference type="GO" id="GO:0009307">
    <property type="term" value="P:DNA restriction-modification system"/>
    <property type="evidence" value="ECO:0007669"/>
    <property type="project" value="UniProtKB-KW"/>
</dbReference>
<accession>A0A502I5F1</accession>
<evidence type="ECO:0000256" key="2">
    <source>
        <dbReference type="ARBA" id="ARBA00022603"/>
    </source>
</evidence>
<sequence length="342" mass="37467">MQSVTGETEYPEVISLFCGAGGLDWGFHQEGFQIPLAIDISAAAVRTHKANFPQTHSVAADLIKLQPEGVHGLVTEKVSVGKRIGLIGGPPCQGFSRANTTSQADDPRNQLPRLYLDIVKRLQIDYTVDFVVLENVLGIRDKKHADTYKALVDGLIDLGFDVTEKELCALDFGVPQNRRRVILSAMRIGQGYLPVKPLEKAGLKTVREAISHLSEPVFFNRALTPADIPVHPNHWTMQPKSARFLSPESNYAEGRSFKRLVWDKASPTVAFGNREIHVHPNGTRRLSIFEAMILQGFPVSFVLKGNLSEQVEQVSNAVPPPLAQSIAAAVKFALNSANCGSN</sequence>
<dbReference type="PANTHER" id="PTHR10629">
    <property type="entry name" value="CYTOSINE-SPECIFIC METHYLTRANSFERASE"/>
    <property type="match status" value="1"/>
</dbReference>
<dbReference type="PROSITE" id="PS51679">
    <property type="entry name" value="SAM_MT_C5"/>
    <property type="match status" value="1"/>
</dbReference>
<dbReference type="AlphaFoldDB" id="A0A502I5F1"/>
<dbReference type="PRINTS" id="PR00105">
    <property type="entry name" value="C5METTRFRASE"/>
</dbReference>
<evidence type="ECO:0000313" key="9">
    <source>
        <dbReference type="EMBL" id="TPG82137.1"/>
    </source>
</evidence>
<keyword evidence="2 7" id="KW-0489">Methyltransferase</keyword>
<dbReference type="Proteomes" id="UP000320914">
    <property type="component" value="Unassembled WGS sequence"/>
</dbReference>
<dbReference type="PANTHER" id="PTHR10629:SF52">
    <property type="entry name" value="DNA (CYTOSINE-5)-METHYLTRANSFERASE 1"/>
    <property type="match status" value="1"/>
</dbReference>
<dbReference type="Gene3D" id="3.90.120.10">
    <property type="entry name" value="DNA Methylase, subunit A, domain 2"/>
    <property type="match status" value="1"/>
</dbReference>
<evidence type="ECO:0000256" key="7">
    <source>
        <dbReference type="PROSITE-ProRule" id="PRU01016"/>
    </source>
</evidence>
<comment type="caution">
    <text evidence="9">The sequence shown here is derived from an EMBL/GenBank/DDBJ whole genome shotgun (WGS) entry which is preliminary data.</text>
</comment>
<dbReference type="InterPro" id="IPR001525">
    <property type="entry name" value="C5_MeTfrase"/>
</dbReference>
<evidence type="ECO:0000256" key="4">
    <source>
        <dbReference type="ARBA" id="ARBA00022691"/>
    </source>
</evidence>
<evidence type="ECO:0000256" key="5">
    <source>
        <dbReference type="ARBA" id="ARBA00022747"/>
    </source>
</evidence>
<dbReference type="InterPro" id="IPR029063">
    <property type="entry name" value="SAM-dependent_MTases_sf"/>
</dbReference>
<evidence type="ECO:0000256" key="1">
    <source>
        <dbReference type="ARBA" id="ARBA00011975"/>
    </source>
</evidence>
<protein>
    <recommendedName>
        <fullName evidence="1">DNA (cytosine-5-)-methyltransferase</fullName>
        <ecNumber evidence="1">2.1.1.37</ecNumber>
    </recommendedName>
</protein>
<dbReference type="Gene3D" id="3.40.50.150">
    <property type="entry name" value="Vaccinia Virus protein VP39"/>
    <property type="match status" value="1"/>
</dbReference>
<organism evidence="9 10">
    <name type="scientific">Pseudomonas mandelii</name>
    <dbReference type="NCBI Taxonomy" id="75612"/>
    <lineage>
        <taxon>Bacteria</taxon>
        <taxon>Pseudomonadati</taxon>
        <taxon>Pseudomonadota</taxon>
        <taxon>Gammaproteobacteria</taxon>
        <taxon>Pseudomonadales</taxon>
        <taxon>Pseudomonadaceae</taxon>
        <taxon>Pseudomonas</taxon>
    </lineage>
</organism>
<evidence type="ECO:0000256" key="6">
    <source>
        <dbReference type="ARBA" id="ARBA00047422"/>
    </source>
</evidence>
<evidence type="ECO:0000313" key="10">
    <source>
        <dbReference type="Proteomes" id="UP000320914"/>
    </source>
</evidence>
<dbReference type="GO" id="GO:0003677">
    <property type="term" value="F:DNA binding"/>
    <property type="evidence" value="ECO:0007669"/>
    <property type="project" value="TreeGrafter"/>
</dbReference>
<dbReference type="InterPro" id="IPR050390">
    <property type="entry name" value="C5-Methyltransferase"/>
</dbReference>
<dbReference type="Pfam" id="PF00145">
    <property type="entry name" value="DNA_methylase"/>
    <property type="match status" value="1"/>
</dbReference>
<keyword evidence="4 7" id="KW-0949">S-adenosyl-L-methionine</keyword>
<evidence type="ECO:0000256" key="3">
    <source>
        <dbReference type="ARBA" id="ARBA00022679"/>
    </source>
</evidence>
<keyword evidence="5" id="KW-0680">Restriction system</keyword>
<name>A0A502I5F1_9PSED</name>
<feature type="active site" evidence="7">
    <location>
        <position position="92"/>
    </location>
</feature>
<gene>
    <name evidence="9" type="ORF">EAH74_19275</name>
</gene>
<comment type="catalytic activity">
    <reaction evidence="6">
        <text>a 2'-deoxycytidine in DNA + S-adenosyl-L-methionine = a 5-methyl-2'-deoxycytidine in DNA + S-adenosyl-L-homocysteine + H(+)</text>
        <dbReference type="Rhea" id="RHEA:13681"/>
        <dbReference type="Rhea" id="RHEA-COMP:11369"/>
        <dbReference type="Rhea" id="RHEA-COMP:11370"/>
        <dbReference type="ChEBI" id="CHEBI:15378"/>
        <dbReference type="ChEBI" id="CHEBI:57856"/>
        <dbReference type="ChEBI" id="CHEBI:59789"/>
        <dbReference type="ChEBI" id="CHEBI:85452"/>
        <dbReference type="ChEBI" id="CHEBI:85454"/>
        <dbReference type="EC" id="2.1.1.37"/>
    </reaction>
</comment>
<proteinExistence type="inferred from homology"/>
<dbReference type="GO" id="GO:0044027">
    <property type="term" value="P:negative regulation of gene expression via chromosomal CpG island methylation"/>
    <property type="evidence" value="ECO:0007669"/>
    <property type="project" value="TreeGrafter"/>
</dbReference>
<dbReference type="EC" id="2.1.1.37" evidence="1"/>
<dbReference type="EMBL" id="RCZA01000008">
    <property type="protein sequence ID" value="TPG82137.1"/>
    <property type="molecule type" value="Genomic_DNA"/>
</dbReference>
<keyword evidence="3 7" id="KW-0808">Transferase</keyword>
<dbReference type="GO" id="GO:0003886">
    <property type="term" value="F:DNA (cytosine-5-)-methyltransferase activity"/>
    <property type="evidence" value="ECO:0007669"/>
    <property type="project" value="UniProtKB-EC"/>
</dbReference>
<comment type="similarity">
    <text evidence="7 8">Belongs to the class I-like SAM-binding methyltransferase superfamily. C5-methyltransferase family.</text>
</comment>
<dbReference type="SUPFAM" id="SSF53335">
    <property type="entry name" value="S-adenosyl-L-methionine-dependent methyltransferases"/>
    <property type="match status" value="1"/>
</dbReference>
<evidence type="ECO:0000256" key="8">
    <source>
        <dbReference type="RuleBase" id="RU000416"/>
    </source>
</evidence>